<name>A0ABT6TA39_9ACTN</name>
<dbReference type="EMBL" id="JASCIS010000081">
    <property type="protein sequence ID" value="MDI3424238.1"/>
    <property type="molecule type" value="Genomic_DNA"/>
</dbReference>
<dbReference type="PANTHER" id="PTHR23513">
    <property type="entry name" value="INTEGRAL MEMBRANE EFFLUX PROTEIN-RELATED"/>
    <property type="match status" value="1"/>
</dbReference>
<keyword evidence="5 6" id="KW-0472">Membrane</keyword>
<dbReference type="CDD" id="cd06173">
    <property type="entry name" value="MFS_MefA_like"/>
    <property type="match status" value="1"/>
</dbReference>
<dbReference type="PROSITE" id="PS50850">
    <property type="entry name" value="MFS"/>
    <property type="match status" value="1"/>
</dbReference>
<evidence type="ECO:0000256" key="4">
    <source>
        <dbReference type="ARBA" id="ARBA00022989"/>
    </source>
</evidence>
<dbReference type="InterPro" id="IPR020846">
    <property type="entry name" value="MFS_dom"/>
</dbReference>
<dbReference type="Pfam" id="PF07690">
    <property type="entry name" value="MFS_1"/>
    <property type="match status" value="1"/>
</dbReference>
<sequence>MKSSSVVPEAGNKARVLDTDVMSEASPLRNRRFVVFAVGNGINNIGEAMYATALPLLAYRLTGSLGIMTALAAAVPLAMLLAPSLGSVADRWGSRVLVVPGLLLQAASALVMNLLLQSGAASTASLCICTLLVAVGAAAYRTGWMTGVPRMFPDTPVRARGMLNSLFFATTLIGPVLVAGCLPFMGYSGLLWLNLATFFAPIAVWLAGVHPPRVSRVNRGKGHNWKLSQGWRAIVEDRRIFGMLIVQLVIGITCGAGLTTLVVFSLTHTWQQSDGTASVALTVMNASMLVGNLMVTQIKRLRPWVALSFGMAVRTASLLLLSVPSWPVFLVALALGGIGQGAVLSTVVMMRVKYLPEAVLGRASGLMWLITGAAALLSPVIAPLLTDAGGTRGAFLVLGLATSLGLWHLLRSRADWAQGSGPASPASGR</sequence>
<evidence type="ECO:0000313" key="9">
    <source>
        <dbReference type="Proteomes" id="UP001237105"/>
    </source>
</evidence>
<proteinExistence type="predicted"/>
<feature type="transmembrane region" description="Helical" evidence="6">
    <location>
        <begin position="65"/>
        <end position="85"/>
    </location>
</feature>
<evidence type="ECO:0000256" key="3">
    <source>
        <dbReference type="ARBA" id="ARBA00022692"/>
    </source>
</evidence>
<feature type="transmembrane region" description="Helical" evidence="6">
    <location>
        <begin position="240"/>
        <end position="264"/>
    </location>
</feature>
<accession>A0ABT6TA39</accession>
<dbReference type="RefSeq" id="WP_282540061.1">
    <property type="nucleotide sequence ID" value="NZ_JASCIS010000081.1"/>
</dbReference>
<dbReference type="InterPro" id="IPR036259">
    <property type="entry name" value="MFS_trans_sf"/>
</dbReference>
<gene>
    <name evidence="8" type="ORF">QIT00_37930</name>
</gene>
<keyword evidence="3 6" id="KW-0812">Transmembrane</keyword>
<evidence type="ECO:0000256" key="2">
    <source>
        <dbReference type="ARBA" id="ARBA00022475"/>
    </source>
</evidence>
<keyword evidence="4 6" id="KW-1133">Transmembrane helix</keyword>
<keyword evidence="2" id="KW-1003">Cell membrane</keyword>
<evidence type="ECO:0000259" key="7">
    <source>
        <dbReference type="PROSITE" id="PS50850"/>
    </source>
</evidence>
<comment type="subcellular location">
    <subcellularLocation>
        <location evidence="1">Cell membrane</location>
        <topology evidence="1">Multi-pass membrane protein</topology>
    </subcellularLocation>
</comment>
<feature type="transmembrane region" description="Helical" evidence="6">
    <location>
        <begin position="191"/>
        <end position="209"/>
    </location>
</feature>
<dbReference type="PANTHER" id="PTHR23513:SF11">
    <property type="entry name" value="STAPHYLOFERRIN A TRANSPORTER"/>
    <property type="match status" value="1"/>
</dbReference>
<reference evidence="8 9" key="1">
    <citation type="submission" date="2023-05" db="EMBL/GenBank/DDBJ databases">
        <title>Draft genome sequence of Streptomyces sp. B-S-A12 isolated from a cave soil in Thailand.</title>
        <authorList>
            <person name="Chamroensaksri N."/>
            <person name="Muangham S."/>
        </authorList>
    </citation>
    <scope>NUCLEOTIDE SEQUENCE [LARGE SCALE GENOMIC DNA]</scope>
    <source>
        <strain evidence="8 9">B-S-A12</strain>
    </source>
</reference>
<protein>
    <submittedName>
        <fullName evidence="8">MFS transporter</fullName>
    </submittedName>
</protein>
<dbReference type="Gene3D" id="1.20.1250.20">
    <property type="entry name" value="MFS general substrate transporter like domains"/>
    <property type="match status" value="1"/>
</dbReference>
<dbReference type="Proteomes" id="UP001237105">
    <property type="component" value="Unassembled WGS sequence"/>
</dbReference>
<feature type="transmembrane region" description="Helical" evidence="6">
    <location>
        <begin position="122"/>
        <end position="140"/>
    </location>
</feature>
<comment type="caution">
    <text evidence="8">The sequence shown here is derived from an EMBL/GenBank/DDBJ whole genome shotgun (WGS) entry which is preliminary data.</text>
</comment>
<organism evidence="8 9">
    <name type="scientific">Streptomyces luteolus</name>
    <dbReference type="NCBI Taxonomy" id="3043615"/>
    <lineage>
        <taxon>Bacteria</taxon>
        <taxon>Bacillati</taxon>
        <taxon>Actinomycetota</taxon>
        <taxon>Actinomycetes</taxon>
        <taxon>Kitasatosporales</taxon>
        <taxon>Streptomycetaceae</taxon>
        <taxon>Streptomyces</taxon>
    </lineage>
</organism>
<evidence type="ECO:0000313" key="8">
    <source>
        <dbReference type="EMBL" id="MDI3424238.1"/>
    </source>
</evidence>
<feature type="transmembrane region" description="Helical" evidence="6">
    <location>
        <begin position="366"/>
        <end position="385"/>
    </location>
</feature>
<keyword evidence="9" id="KW-1185">Reference proteome</keyword>
<dbReference type="SUPFAM" id="SSF103473">
    <property type="entry name" value="MFS general substrate transporter"/>
    <property type="match status" value="1"/>
</dbReference>
<feature type="transmembrane region" description="Helical" evidence="6">
    <location>
        <begin position="391"/>
        <end position="410"/>
    </location>
</feature>
<dbReference type="InterPro" id="IPR011701">
    <property type="entry name" value="MFS"/>
</dbReference>
<feature type="domain" description="Major facilitator superfamily (MFS) profile" evidence="7">
    <location>
        <begin position="32"/>
        <end position="417"/>
    </location>
</feature>
<evidence type="ECO:0000256" key="6">
    <source>
        <dbReference type="SAM" id="Phobius"/>
    </source>
</evidence>
<feature type="transmembrane region" description="Helical" evidence="6">
    <location>
        <begin position="97"/>
        <end position="116"/>
    </location>
</feature>
<feature type="transmembrane region" description="Helical" evidence="6">
    <location>
        <begin position="276"/>
        <end position="295"/>
    </location>
</feature>
<evidence type="ECO:0000256" key="1">
    <source>
        <dbReference type="ARBA" id="ARBA00004651"/>
    </source>
</evidence>
<feature type="transmembrane region" description="Helical" evidence="6">
    <location>
        <begin position="161"/>
        <end position="185"/>
    </location>
</feature>
<evidence type="ECO:0000256" key="5">
    <source>
        <dbReference type="ARBA" id="ARBA00023136"/>
    </source>
</evidence>